<dbReference type="Pfam" id="PF14384">
    <property type="entry name" value="BrnA_antitoxin"/>
    <property type="match status" value="1"/>
</dbReference>
<accession>A0A7T3V3Y0</accession>
<sequence length="90" mass="10386">MITSKKLTAERIAEIEKTPIVYDEDSPEFSKEELQEFVPYHKEYFDITPKKILISIKLDADLLAMMKATGKGYQTRINKCLREAVISGKF</sequence>
<dbReference type="InterPro" id="IPR025528">
    <property type="entry name" value="BrnA_antitoxin"/>
</dbReference>
<keyword evidence="2" id="KW-1185">Reference proteome</keyword>
<evidence type="ECO:0000313" key="1">
    <source>
        <dbReference type="EMBL" id="QPZ99952.1"/>
    </source>
</evidence>
<organism evidence="1 2">
    <name type="scientific">Treponema peruense</name>
    <dbReference type="NCBI Taxonomy" id="2787628"/>
    <lineage>
        <taxon>Bacteria</taxon>
        <taxon>Pseudomonadati</taxon>
        <taxon>Spirochaetota</taxon>
        <taxon>Spirochaetia</taxon>
        <taxon>Spirochaetales</taxon>
        <taxon>Treponemataceae</taxon>
        <taxon>Treponema</taxon>
    </lineage>
</organism>
<gene>
    <name evidence="1" type="ORF">IWA51_06595</name>
</gene>
<dbReference type="RefSeq" id="WP_177528026.1">
    <property type="nucleotide sequence ID" value="NZ_CBCSHE010000003.1"/>
</dbReference>
<dbReference type="Proteomes" id="UP000595224">
    <property type="component" value="Chromosome"/>
</dbReference>
<reference evidence="1" key="1">
    <citation type="submission" date="2020-11" db="EMBL/GenBank/DDBJ databases">
        <title>Treponema Peruensis nv. sp., first commensal Treponema isolated from human feces.</title>
        <authorList>
            <person name="Belkhou C."/>
            <person name="Raes J."/>
        </authorList>
    </citation>
    <scope>NUCLEOTIDE SEQUENCE [LARGE SCALE GENOMIC DNA]</scope>
    <source>
        <strain evidence="1">RCC2812</strain>
    </source>
</reference>
<name>A0A7T3V3Y0_9SPIR</name>
<protein>
    <submittedName>
        <fullName evidence="1">BrnA antitoxin family protein</fullName>
    </submittedName>
</protein>
<dbReference type="EMBL" id="CP064936">
    <property type="protein sequence ID" value="QPZ99952.1"/>
    <property type="molecule type" value="Genomic_DNA"/>
</dbReference>
<dbReference type="KEGG" id="tper:IWA51_06595"/>
<dbReference type="AlphaFoldDB" id="A0A7T3V3Y0"/>
<evidence type="ECO:0000313" key="2">
    <source>
        <dbReference type="Proteomes" id="UP000595224"/>
    </source>
</evidence>
<proteinExistence type="predicted"/>